<dbReference type="InterPro" id="IPR008386">
    <property type="entry name" value="ATP_synth_F0_esu_mt"/>
</dbReference>
<evidence type="ECO:0000256" key="9">
    <source>
        <dbReference type="ARBA" id="ARBA00023128"/>
    </source>
</evidence>
<organism evidence="16 17">
    <name type="scientific">Popillia japonica</name>
    <name type="common">Japanese beetle</name>
    <dbReference type="NCBI Taxonomy" id="7064"/>
    <lineage>
        <taxon>Eukaryota</taxon>
        <taxon>Metazoa</taxon>
        <taxon>Ecdysozoa</taxon>
        <taxon>Arthropoda</taxon>
        <taxon>Hexapoda</taxon>
        <taxon>Insecta</taxon>
        <taxon>Pterygota</taxon>
        <taxon>Neoptera</taxon>
        <taxon>Endopterygota</taxon>
        <taxon>Coleoptera</taxon>
        <taxon>Polyphaga</taxon>
        <taxon>Scarabaeiformia</taxon>
        <taxon>Scarabaeidae</taxon>
        <taxon>Rutelinae</taxon>
        <taxon>Popillia</taxon>
    </lineage>
</organism>
<evidence type="ECO:0000256" key="5">
    <source>
        <dbReference type="ARBA" id="ARBA00022781"/>
    </source>
</evidence>
<evidence type="ECO:0000256" key="8">
    <source>
        <dbReference type="ARBA" id="ARBA00023065"/>
    </source>
</evidence>
<evidence type="ECO:0000256" key="2">
    <source>
        <dbReference type="ARBA" id="ARBA00007333"/>
    </source>
</evidence>
<comment type="similarity">
    <text evidence="2 15">Belongs to the ATPase e subunit family.</text>
</comment>
<evidence type="ECO:0000256" key="13">
    <source>
        <dbReference type="ARBA" id="ARBA00064647"/>
    </source>
</evidence>
<evidence type="ECO:0000256" key="7">
    <source>
        <dbReference type="ARBA" id="ARBA00022990"/>
    </source>
</evidence>
<keyword evidence="6 15" id="KW-0999">Mitochondrion inner membrane</keyword>
<comment type="subunit">
    <text evidence="15">F-type ATPases have 2 components, CF(1) - the catalytic core - and CF(0) - the membrane proton channel. CF(1) and CF(0) have multiple subunits.</text>
</comment>
<evidence type="ECO:0000256" key="3">
    <source>
        <dbReference type="ARBA" id="ARBA00022448"/>
    </source>
</evidence>
<evidence type="ECO:0000256" key="6">
    <source>
        <dbReference type="ARBA" id="ARBA00022792"/>
    </source>
</evidence>
<evidence type="ECO:0000313" key="17">
    <source>
        <dbReference type="Proteomes" id="UP001458880"/>
    </source>
</evidence>
<evidence type="ECO:0000313" key="16">
    <source>
        <dbReference type="EMBL" id="KAK9729224.1"/>
    </source>
</evidence>
<dbReference type="GO" id="GO:0015078">
    <property type="term" value="F:proton transmembrane transporter activity"/>
    <property type="evidence" value="ECO:0007669"/>
    <property type="project" value="InterPro"/>
</dbReference>
<comment type="caution">
    <text evidence="16">The sequence shown here is derived from an EMBL/GenBank/DDBJ whole genome shotgun (WGS) entry which is preliminary data.</text>
</comment>
<keyword evidence="7" id="KW-0007">Acetylation</keyword>
<evidence type="ECO:0000256" key="12">
    <source>
        <dbReference type="ARBA" id="ARBA00057306"/>
    </source>
</evidence>
<name>A0AAW1L559_POPJA</name>
<evidence type="ECO:0000256" key="15">
    <source>
        <dbReference type="RuleBase" id="RU367005"/>
    </source>
</evidence>
<comment type="function">
    <text evidence="12 15">Subunit e, of the mitochondrial membrane ATP synthase complex (F(1)F(0) ATP synthase or Complex V) that produces ATP from ADP in the presence of a proton gradient across the membrane which is generated by electron transport complexes of the respiratory chain. ATP synthase complex consist of a soluble F(1) head domain - the catalytic core - and a membrane F(1) domain - the membrane proton channel. These two domains are linked by a central stalk rotating inside the F(1) region and a stationary peripheral stalk. During catalysis, ATP synthesis in the catalytic domain of F(1) is coupled via a rotary mechanism of the central stalk subunits to proton translocation. In vivo, can only synthesize ATP although its ATP hydrolase activity can be activated artificially in vitro. Part of the complex F(0) domain.</text>
</comment>
<gene>
    <name evidence="16" type="ORF">QE152_g16045</name>
</gene>
<dbReference type="GO" id="GO:0005743">
    <property type="term" value="C:mitochondrial inner membrane"/>
    <property type="evidence" value="ECO:0007669"/>
    <property type="project" value="UniProtKB-SubCell"/>
</dbReference>
<keyword evidence="3 15" id="KW-0813">Transport</keyword>
<protein>
    <recommendedName>
        <fullName evidence="14 15">ATP synthase F(0) complex subunit e, mitochondrial</fullName>
    </recommendedName>
</protein>
<dbReference type="AlphaFoldDB" id="A0AAW1L559"/>
<dbReference type="Pfam" id="PF05680">
    <property type="entry name" value="ATP-synt_E"/>
    <property type="match status" value="1"/>
</dbReference>
<keyword evidence="17" id="KW-1185">Reference proteome</keyword>
<dbReference type="Proteomes" id="UP001458880">
    <property type="component" value="Unassembled WGS sequence"/>
</dbReference>
<dbReference type="PANTHER" id="PTHR12427">
    <property type="entry name" value="ATP SYNTHASE E CHAIN, MITOCHONDRIAL"/>
    <property type="match status" value="1"/>
</dbReference>
<evidence type="ECO:0000256" key="10">
    <source>
        <dbReference type="ARBA" id="ARBA00023136"/>
    </source>
</evidence>
<keyword evidence="11 15" id="KW-0066">ATP synthesis</keyword>
<dbReference type="EMBL" id="JASPKY010000162">
    <property type="protein sequence ID" value="KAK9729224.1"/>
    <property type="molecule type" value="Genomic_DNA"/>
</dbReference>
<dbReference type="PANTHER" id="PTHR12427:SF1">
    <property type="entry name" value="ATP SYNTHASE SUBUNIT E, MITOCHONDRIAL"/>
    <property type="match status" value="1"/>
</dbReference>
<keyword evidence="10" id="KW-0472">Membrane</keyword>
<reference evidence="16 17" key="1">
    <citation type="journal article" date="2024" name="BMC Genomics">
        <title>De novo assembly and annotation of Popillia japonica's genome with initial clues to its potential as an invasive pest.</title>
        <authorList>
            <person name="Cucini C."/>
            <person name="Boschi S."/>
            <person name="Funari R."/>
            <person name="Cardaioli E."/>
            <person name="Iannotti N."/>
            <person name="Marturano G."/>
            <person name="Paoli F."/>
            <person name="Bruttini M."/>
            <person name="Carapelli A."/>
            <person name="Frati F."/>
            <person name="Nardi F."/>
        </authorList>
    </citation>
    <scope>NUCLEOTIDE SEQUENCE [LARGE SCALE GENOMIC DNA]</scope>
    <source>
        <strain evidence="16">DMR45628</strain>
    </source>
</reference>
<dbReference type="GO" id="GO:0045259">
    <property type="term" value="C:proton-transporting ATP synthase complex"/>
    <property type="evidence" value="ECO:0007669"/>
    <property type="project" value="UniProtKB-UniRule"/>
</dbReference>
<evidence type="ECO:0000256" key="14">
    <source>
        <dbReference type="ARBA" id="ARBA00074682"/>
    </source>
</evidence>
<accession>A0AAW1L559</accession>
<sequence>MIVHLVEKNYPRDRILSLHAHDSRRYHQIYQSHFLKYKYKMSGLPAPVRVSPLIKFSRWSLLTVGVLYGAFHHNRLSKKETAFREVEAKQKVIRDAKLAEEKKLAAAREIKDLEALMAPSK</sequence>
<keyword evidence="9 15" id="KW-0496">Mitochondrion</keyword>
<keyword evidence="8 15" id="KW-0406">Ion transport</keyword>
<proteinExistence type="inferred from homology"/>
<evidence type="ECO:0000256" key="11">
    <source>
        <dbReference type="ARBA" id="ARBA00023310"/>
    </source>
</evidence>
<comment type="subcellular location">
    <subcellularLocation>
        <location evidence="1 15">Mitochondrion inner membrane</location>
    </subcellularLocation>
</comment>
<keyword evidence="5 15" id="KW-0375">Hydrogen ion transport</keyword>
<comment type="subunit">
    <text evidence="13">Component of the ATP synthase complex composed at least of ATP5F1A/subunit alpha, ATP5F1B/subunit beta, ATP5MC1/subunit c (homooctomer), MT-ATP6/subunit a, MT-ATP8/subunit 8, ATP5ME/subunit e, ATP5MF/subunit f, ATP5MG/subunit g, ATP5MK/subunit k, ATP5MJ/subunit j, ATP5F1C/subunit gamma, ATP5F1D/subunit delta, ATP5F1E/subunit epsilon, ATP5PF/subunit F6, ATP5PB/subunit b, ATP5PD/subunit d, ATP5PO/subunit OSCP. ATP synthase complex consists of a soluble F(1) head domain (subunits alpha(3) and beta(3)) - the catalytic core - and a membrane F(0) domain - the membrane proton channel (subunits c, a, 8, e, f, g, k and j). These two domains are linked by a central stalk (subunits gamma, delta, and epsilon) rotating inside the F1 region and a stationary peripheral stalk (subunits F6, b, d, and OSCP).</text>
</comment>
<dbReference type="GO" id="GO:0015986">
    <property type="term" value="P:proton motive force-driven ATP synthesis"/>
    <property type="evidence" value="ECO:0007669"/>
    <property type="project" value="InterPro"/>
</dbReference>
<keyword evidence="4 15" id="KW-0138">CF(0)</keyword>
<evidence type="ECO:0000256" key="4">
    <source>
        <dbReference type="ARBA" id="ARBA00022547"/>
    </source>
</evidence>
<evidence type="ECO:0000256" key="1">
    <source>
        <dbReference type="ARBA" id="ARBA00004273"/>
    </source>
</evidence>